<evidence type="ECO:0000256" key="8">
    <source>
        <dbReference type="ARBA" id="ARBA00023288"/>
    </source>
</evidence>
<keyword evidence="6" id="KW-1015">Disulfide bond</keyword>
<name>A0A4W4HGS1_ELEEL</name>
<evidence type="ECO:0000256" key="6">
    <source>
        <dbReference type="ARBA" id="ARBA00023157"/>
    </source>
</evidence>
<keyword evidence="3" id="KW-0336">GPI-anchor</keyword>
<feature type="signal peptide" evidence="9">
    <location>
        <begin position="1"/>
        <end position="25"/>
    </location>
</feature>
<dbReference type="InterPro" id="IPR039457">
    <property type="entry name" value="LYPD6-like"/>
</dbReference>
<evidence type="ECO:0000256" key="3">
    <source>
        <dbReference type="ARBA" id="ARBA00022622"/>
    </source>
</evidence>
<protein>
    <recommendedName>
        <fullName evidence="12">LY6/PLAUR domain containing 6</fullName>
    </recommendedName>
</protein>
<evidence type="ECO:0000313" key="10">
    <source>
        <dbReference type="Ensembl" id="ENSEEEP00000048260.2"/>
    </source>
</evidence>
<dbReference type="GO" id="GO:0030550">
    <property type="term" value="F:acetylcholine receptor inhibitor activity"/>
    <property type="evidence" value="ECO:0007669"/>
    <property type="project" value="TreeGrafter"/>
</dbReference>
<dbReference type="STRING" id="8005.ENSEEEP00000048260"/>
<dbReference type="Pfam" id="PF16975">
    <property type="entry name" value="UPAR_LY6_2"/>
    <property type="match status" value="1"/>
</dbReference>
<reference evidence="11" key="2">
    <citation type="journal article" date="2017" name="Sci. Adv.">
        <title>A tail of two voltages: Proteomic comparison of the three electric organs of the electric eel.</title>
        <authorList>
            <person name="Traeger L.L."/>
            <person name="Sabat G."/>
            <person name="Barrett-Wilt G.A."/>
            <person name="Wells G.B."/>
            <person name="Sussman M.R."/>
        </authorList>
    </citation>
    <scope>NUCLEOTIDE SEQUENCE [LARGE SCALE GENOMIC DNA]</scope>
</reference>
<dbReference type="PANTHER" id="PTHR31171">
    <property type="entry name" value="LY6/PLAUR DOMAIN-CONTAINING PROTEIN 6"/>
    <property type="match status" value="1"/>
</dbReference>
<dbReference type="GeneTree" id="ENSGT00390000000220"/>
<evidence type="ECO:0000256" key="2">
    <source>
        <dbReference type="ARBA" id="ARBA00022475"/>
    </source>
</evidence>
<keyword evidence="4 9" id="KW-0732">Signal</keyword>
<comment type="subcellular location">
    <subcellularLocation>
        <location evidence="1">Cell membrane</location>
        <topology evidence="1">Lipid-anchor</topology>
        <topology evidence="1">GPI-anchor</topology>
    </subcellularLocation>
</comment>
<dbReference type="OMA" id="QHIMNAT"/>
<keyword evidence="7" id="KW-0325">Glycoprotein</keyword>
<evidence type="ECO:0008006" key="12">
    <source>
        <dbReference type="Google" id="ProtNLM"/>
    </source>
</evidence>
<dbReference type="Ensembl" id="ENSEEET00000048790.2">
    <property type="protein sequence ID" value="ENSEEEP00000048260.2"/>
    <property type="gene ID" value="ENSEEEG00000022726.2"/>
</dbReference>
<dbReference type="CDD" id="cd23625">
    <property type="entry name" value="TFP_LU_ECD_LYPD6"/>
    <property type="match status" value="1"/>
</dbReference>
<keyword evidence="5" id="KW-0472">Membrane</keyword>
<keyword evidence="11" id="KW-1185">Reference proteome</keyword>
<evidence type="ECO:0000313" key="11">
    <source>
        <dbReference type="Proteomes" id="UP000314983"/>
    </source>
</evidence>
<evidence type="ECO:0000256" key="9">
    <source>
        <dbReference type="SAM" id="SignalP"/>
    </source>
</evidence>
<dbReference type="GO" id="GO:0009952">
    <property type="term" value="P:anterior/posterior pattern specification"/>
    <property type="evidence" value="ECO:0007669"/>
    <property type="project" value="Ensembl"/>
</dbReference>
<feature type="chain" id="PRO_5044213802" description="LY6/PLAUR domain containing 6" evidence="9">
    <location>
        <begin position="26"/>
        <end position="173"/>
    </location>
</feature>
<dbReference type="AlphaFoldDB" id="A0A4W4HGS1"/>
<evidence type="ECO:0000256" key="7">
    <source>
        <dbReference type="ARBA" id="ARBA00023180"/>
    </source>
</evidence>
<dbReference type="GO" id="GO:0098552">
    <property type="term" value="C:side of membrane"/>
    <property type="evidence" value="ECO:0007669"/>
    <property type="project" value="UniProtKB-KW"/>
</dbReference>
<keyword evidence="2" id="KW-1003">Cell membrane</keyword>
<sequence>MEPWPIVAWVLMLTFIIDWLKTVQSRDFTEKDIIFLYPSTTPYPGGFKCFTCEEAADNYQCNRWAPDLYCPKESKYCYTRHVLDGDEASISVTKRCATLQDCLTTGCMDMEHEGNRVCVSCCEGNICNMLLPWNETDAVFATTSPLSGGQQVAMHNALVLSLFVDFVIILSYA</sequence>
<dbReference type="GO" id="GO:0060061">
    <property type="term" value="P:Spemann organizer formation"/>
    <property type="evidence" value="ECO:0007669"/>
    <property type="project" value="Ensembl"/>
</dbReference>
<dbReference type="GO" id="GO:0005886">
    <property type="term" value="C:plasma membrane"/>
    <property type="evidence" value="ECO:0007669"/>
    <property type="project" value="UniProtKB-SubCell"/>
</dbReference>
<organism evidence="10 11">
    <name type="scientific">Electrophorus electricus</name>
    <name type="common">Electric eel</name>
    <name type="synonym">Gymnotus electricus</name>
    <dbReference type="NCBI Taxonomy" id="8005"/>
    <lineage>
        <taxon>Eukaryota</taxon>
        <taxon>Metazoa</taxon>
        <taxon>Chordata</taxon>
        <taxon>Craniata</taxon>
        <taxon>Vertebrata</taxon>
        <taxon>Euteleostomi</taxon>
        <taxon>Actinopterygii</taxon>
        <taxon>Neopterygii</taxon>
        <taxon>Teleostei</taxon>
        <taxon>Ostariophysi</taxon>
        <taxon>Gymnotiformes</taxon>
        <taxon>Gymnotoidei</taxon>
        <taxon>Gymnotidae</taxon>
        <taxon>Electrophorus</taxon>
    </lineage>
</organism>
<reference evidence="10" key="3">
    <citation type="submission" date="2020-05" db="EMBL/GenBank/DDBJ databases">
        <title>Electrophorus electricus (electric eel) genome, fEleEle1, primary haplotype.</title>
        <authorList>
            <person name="Myers G."/>
            <person name="Meyer A."/>
            <person name="Fedrigo O."/>
            <person name="Formenti G."/>
            <person name="Rhie A."/>
            <person name="Tracey A."/>
            <person name="Sims Y."/>
            <person name="Jarvis E.D."/>
        </authorList>
    </citation>
    <scope>NUCLEOTIDE SEQUENCE [LARGE SCALE GENOMIC DNA]</scope>
</reference>
<reference evidence="11" key="1">
    <citation type="journal article" date="2014" name="Science">
        <title>Nonhuman genetics. Genomic basis for the convergent evolution of electric organs.</title>
        <authorList>
            <person name="Gallant J.R."/>
            <person name="Traeger L.L."/>
            <person name="Volkening J.D."/>
            <person name="Moffett H."/>
            <person name="Chen P.H."/>
            <person name="Novina C.D."/>
            <person name="Phillips G.N.Jr."/>
            <person name="Anand R."/>
            <person name="Wells G.B."/>
            <person name="Pinch M."/>
            <person name="Guth R."/>
            <person name="Unguez G.A."/>
            <person name="Albert J.S."/>
            <person name="Zakon H.H."/>
            <person name="Samanta M.P."/>
            <person name="Sussman M.R."/>
        </authorList>
    </citation>
    <scope>NUCLEOTIDE SEQUENCE [LARGE SCALE GENOMIC DNA]</scope>
</reference>
<dbReference type="Proteomes" id="UP000314983">
    <property type="component" value="Chromosome 25"/>
</dbReference>
<dbReference type="GO" id="GO:0090263">
    <property type="term" value="P:positive regulation of canonical Wnt signaling pathway"/>
    <property type="evidence" value="ECO:0007669"/>
    <property type="project" value="Ensembl"/>
</dbReference>
<dbReference type="PANTHER" id="PTHR31171:SF0">
    <property type="entry name" value="LY6_PLAUR DOMAIN-CONTAINING PROTEIN 6"/>
    <property type="match status" value="1"/>
</dbReference>
<evidence type="ECO:0000256" key="1">
    <source>
        <dbReference type="ARBA" id="ARBA00004609"/>
    </source>
</evidence>
<reference evidence="10" key="4">
    <citation type="submission" date="2025-08" db="UniProtKB">
        <authorList>
            <consortium name="Ensembl"/>
        </authorList>
    </citation>
    <scope>IDENTIFICATION</scope>
</reference>
<dbReference type="RefSeq" id="XP_026865835.2">
    <property type="nucleotide sequence ID" value="XM_027010034.2"/>
</dbReference>
<gene>
    <name evidence="10" type="primary">LYPD6</name>
</gene>
<dbReference type="GeneID" id="113577405"/>
<dbReference type="Gene3D" id="2.10.60.10">
    <property type="entry name" value="CD59"/>
    <property type="match status" value="1"/>
</dbReference>
<evidence type="ECO:0000256" key="4">
    <source>
        <dbReference type="ARBA" id="ARBA00022729"/>
    </source>
</evidence>
<reference evidence="10" key="5">
    <citation type="submission" date="2025-09" db="UniProtKB">
        <authorList>
            <consortium name="Ensembl"/>
        </authorList>
    </citation>
    <scope>IDENTIFICATION</scope>
</reference>
<dbReference type="GO" id="GO:0009950">
    <property type="term" value="P:dorsal/ventral axis specification"/>
    <property type="evidence" value="ECO:0007669"/>
    <property type="project" value="Ensembl"/>
</dbReference>
<dbReference type="InterPro" id="IPR045860">
    <property type="entry name" value="Snake_toxin-like_sf"/>
</dbReference>
<evidence type="ECO:0000256" key="5">
    <source>
        <dbReference type="ARBA" id="ARBA00023136"/>
    </source>
</evidence>
<keyword evidence="8" id="KW-0449">Lipoprotein</keyword>
<accession>A0A4W4HGS1</accession>
<proteinExistence type="predicted"/>
<dbReference type="SUPFAM" id="SSF57302">
    <property type="entry name" value="Snake toxin-like"/>
    <property type="match status" value="1"/>
</dbReference>